<reference evidence="3" key="1">
    <citation type="journal article" date="2014" name="Int. J. Syst. Evol. Microbiol.">
        <title>Complete genome sequence of Corynebacterium casei LMG S-19264T (=DSM 44701T), isolated from a smear-ripened cheese.</title>
        <authorList>
            <consortium name="US DOE Joint Genome Institute (JGI-PGF)"/>
            <person name="Walter F."/>
            <person name="Albersmeier A."/>
            <person name="Kalinowski J."/>
            <person name="Ruckert C."/>
        </authorList>
    </citation>
    <scope>NUCLEOTIDE SEQUENCE</scope>
    <source>
        <strain evidence="3">JCM 5016</strain>
    </source>
</reference>
<feature type="transmembrane region" description="Helical" evidence="2">
    <location>
        <begin position="174"/>
        <end position="194"/>
    </location>
</feature>
<evidence type="ECO:0000313" key="3">
    <source>
        <dbReference type="EMBL" id="GGZ71840.1"/>
    </source>
</evidence>
<accession>A0A918QV20</accession>
<feature type="region of interest" description="Disordered" evidence="1">
    <location>
        <begin position="336"/>
        <end position="369"/>
    </location>
</feature>
<evidence type="ECO:0000256" key="1">
    <source>
        <dbReference type="SAM" id="MobiDB-lite"/>
    </source>
</evidence>
<proteinExistence type="predicted"/>
<name>A0A918QV20_9ACTN</name>
<reference evidence="3" key="2">
    <citation type="submission" date="2020-09" db="EMBL/GenBank/DDBJ databases">
        <authorList>
            <person name="Sun Q."/>
            <person name="Ohkuma M."/>
        </authorList>
    </citation>
    <scope>NUCLEOTIDE SEQUENCE</scope>
    <source>
        <strain evidence="3">JCM 5016</strain>
    </source>
</reference>
<gene>
    <name evidence="3" type="ORF">GCM10010389_06300</name>
</gene>
<feature type="transmembrane region" description="Helical" evidence="2">
    <location>
        <begin position="139"/>
        <end position="162"/>
    </location>
</feature>
<dbReference type="AlphaFoldDB" id="A0A918QV20"/>
<dbReference type="Proteomes" id="UP000623010">
    <property type="component" value="Unassembled WGS sequence"/>
</dbReference>
<comment type="caution">
    <text evidence="3">The sequence shown here is derived from an EMBL/GenBank/DDBJ whole genome shotgun (WGS) entry which is preliminary data.</text>
</comment>
<feature type="transmembrane region" description="Helical" evidence="2">
    <location>
        <begin position="200"/>
        <end position="224"/>
    </location>
</feature>
<evidence type="ECO:0000313" key="4">
    <source>
        <dbReference type="Proteomes" id="UP000623010"/>
    </source>
</evidence>
<dbReference type="RefSeq" id="WP_190055739.1">
    <property type="nucleotide sequence ID" value="NZ_BMWH01000002.1"/>
</dbReference>
<protein>
    <submittedName>
        <fullName evidence="3">Uncharacterized protein</fullName>
    </submittedName>
</protein>
<sequence>MELDQSTPAKQPSQGCLVVAVRLPVRIAVFVLVLPVRVAWDAAVAAGRFGHDTVLRPAGRALRRLGRALVVQPLVGLWRCAVLPAGRLPARLGRGLARLGQGLARLGHVLVVVPAGWLYRWALTPVGHVLAWAGRGIAWVGRGLGAVLAAVGLGLYAAGAWLGRYLVDVPARRLYAWVLAPVGRAVAWCAKGLVRLVGLVAAGVGFVLYGTLRVLVVLPLLVLWRWVLAPAGRLLAVAAREAGEGLAHAWRVAGRVSRAVGRLLATLARWLLVAPLKWVYLHVLTPVGHVVRDAVRDMVLRPAAEAVRATGRIARQALAAARGTLRQTRADLRRALLGEPRAPERAPRREPTATGARTLERSTTALTKD</sequence>
<keyword evidence="2" id="KW-1133">Transmembrane helix</keyword>
<feature type="transmembrane region" description="Helical" evidence="2">
    <location>
        <begin position="102"/>
        <end position="119"/>
    </location>
</feature>
<keyword evidence="4" id="KW-1185">Reference proteome</keyword>
<evidence type="ECO:0000256" key="2">
    <source>
        <dbReference type="SAM" id="Phobius"/>
    </source>
</evidence>
<dbReference type="EMBL" id="BMWH01000002">
    <property type="protein sequence ID" value="GGZ71840.1"/>
    <property type="molecule type" value="Genomic_DNA"/>
</dbReference>
<keyword evidence="2" id="KW-0472">Membrane</keyword>
<keyword evidence="2" id="KW-0812">Transmembrane</keyword>
<feature type="compositionally biased region" description="Basic and acidic residues" evidence="1">
    <location>
        <begin position="336"/>
        <end position="351"/>
    </location>
</feature>
<organism evidence="3 4">
    <name type="scientific">Streptomyces echinoruber</name>
    <dbReference type="NCBI Taxonomy" id="68898"/>
    <lineage>
        <taxon>Bacteria</taxon>
        <taxon>Bacillati</taxon>
        <taxon>Actinomycetota</taxon>
        <taxon>Actinomycetes</taxon>
        <taxon>Kitasatosporales</taxon>
        <taxon>Streptomycetaceae</taxon>
        <taxon>Streptomyces</taxon>
    </lineage>
</organism>